<accession>A0ABY0K4K7</accession>
<evidence type="ECO:0000313" key="2">
    <source>
        <dbReference type="Proteomes" id="UP000182800"/>
    </source>
</evidence>
<sequence>MNENELIESAFAELKRIGLVQHRSEFVTQWLGREESYLRVLRHKRRDPSAAAIRNCCVRITTCASQLAQSPHRALKQVGVDLCALGKRLGRACH</sequence>
<dbReference type="Proteomes" id="UP000182800">
    <property type="component" value="Unassembled WGS sequence"/>
</dbReference>
<reference evidence="1 2" key="1">
    <citation type="submission" date="2016-08" db="EMBL/GenBank/DDBJ databases">
        <authorList>
            <person name="Varghese N."/>
            <person name="Submissions Spin"/>
        </authorList>
    </citation>
    <scope>NUCLEOTIDE SEQUENCE [LARGE SCALE GENOMIC DNA]</scope>
    <source>
        <strain evidence="1 2">HL-109</strain>
    </source>
</reference>
<evidence type="ECO:0000313" key="1">
    <source>
        <dbReference type="EMBL" id="SCC78502.1"/>
    </source>
</evidence>
<dbReference type="RefSeq" id="WP_131817680.1">
    <property type="nucleotide sequence ID" value="NZ_FMBM01000001.1"/>
</dbReference>
<dbReference type="EMBL" id="FMBM01000001">
    <property type="protein sequence ID" value="SCC78502.1"/>
    <property type="molecule type" value="Genomic_DNA"/>
</dbReference>
<organism evidence="1 2">
    <name type="scientific">Saliniramus fredricksonii</name>
    <dbReference type="NCBI Taxonomy" id="1653334"/>
    <lineage>
        <taxon>Bacteria</taxon>
        <taxon>Pseudomonadati</taxon>
        <taxon>Pseudomonadota</taxon>
        <taxon>Alphaproteobacteria</taxon>
        <taxon>Hyphomicrobiales</taxon>
        <taxon>Salinarimonadaceae</taxon>
        <taxon>Saliniramus</taxon>
    </lineage>
</organism>
<protein>
    <submittedName>
        <fullName evidence="1">Uncharacterized protein</fullName>
    </submittedName>
</protein>
<name>A0ABY0K4K7_9HYPH</name>
<comment type="caution">
    <text evidence="1">The sequence shown here is derived from an EMBL/GenBank/DDBJ whole genome shotgun (WGS) entry which is preliminary data.</text>
</comment>
<dbReference type="Pfam" id="PF20331">
    <property type="entry name" value="DUF6626"/>
    <property type="match status" value="1"/>
</dbReference>
<keyword evidence="2" id="KW-1185">Reference proteome</keyword>
<gene>
    <name evidence="1" type="ORF">GA0071312_0326</name>
</gene>
<dbReference type="InterPro" id="IPR046734">
    <property type="entry name" value="DUF6626"/>
</dbReference>
<proteinExistence type="predicted"/>